<feature type="transmembrane region" description="Helical" evidence="10">
    <location>
        <begin position="722"/>
        <end position="746"/>
    </location>
</feature>
<protein>
    <recommendedName>
        <fullName evidence="4">RING-type E3 ubiquitin transferase</fullName>
        <ecNumber evidence="4">2.3.2.27</ecNumber>
    </recommendedName>
</protein>
<dbReference type="InterPro" id="IPR021319">
    <property type="entry name" value="DUF2921"/>
</dbReference>
<keyword evidence="6 10" id="KW-0812">Transmembrane</keyword>
<dbReference type="Pfam" id="PF11145">
    <property type="entry name" value="DUF2921"/>
    <property type="match status" value="1"/>
</dbReference>
<feature type="domain" description="DUF2921" evidence="12">
    <location>
        <begin position="481"/>
        <end position="666"/>
    </location>
</feature>
<evidence type="ECO:0000256" key="1">
    <source>
        <dbReference type="ARBA" id="ARBA00000900"/>
    </source>
</evidence>
<feature type="domain" description="SWEET-like" evidence="11">
    <location>
        <begin position="677"/>
        <end position="962"/>
    </location>
</feature>
<evidence type="ECO:0000256" key="8">
    <source>
        <dbReference type="ARBA" id="ARBA00022989"/>
    </source>
</evidence>
<dbReference type="GO" id="GO:0012505">
    <property type="term" value="C:endomembrane system"/>
    <property type="evidence" value="ECO:0007669"/>
    <property type="project" value="UniProtKB-SubCell"/>
</dbReference>
<feature type="transmembrane region" description="Helical" evidence="10">
    <location>
        <begin position="807"/>
        <end position="827"/>
    </location>
</feature>
<comment type="subcellular location">
    <subcellularLocation>
        <location evidence="2">Endomembrane system</location>
        <topology evidence="2">Multi-pass membrane protein</topology>
    </subcellularLocation>
</comment>
<dbReference type="GO" id="GO:0061630">
    <property type="term" value="F:ubiquitin protein ligase activity"/>
    <property type="evidence" value="ECO:0007669"/>
    <property type="project" value="UniProtKB-EC"/>
</dbReference>
<comment type="caution">
    <text evidence="13">The sequence shown here is derived from an EMBL/GenBank/DDBJ whole genome shotgun (WGS) entry which is preliminary data.</text>
</comment>
<organism evidence="13 14">
    <name type="scientific">Papaver nudicaule</name>
    <name type="common">Iceland poppy</name>
    <dbReference type="NCBI Taxonomy" id="74823"/>
    <lineage>
        <taxon>Eukaryota</taxon>
        <taxon>Viridiplantae</taxon>
        <taxon>Streptophyta</taxon>
        <taxon>Embryophyta</taxon>
        <taxon>Tracheophyta</taxon>
        <taxon>Spermatophyta</taxon>
        <taxon>Magnoliopsida</taxon>
        <taxon>Ranunculales</taxon>
        <taxon>Papaveraceae</taxon>
        <taxon>Papaveroideae</taxon>
        <taxon>Papaver</taxon>
    </lineage>
</organism>
<evidence type="ECO:0000256" key="2">
    <source>
        <dbReference type="ARBA" id="ARBA00004127"/>
    </source>
</evidence>
<evidence type="ECO:0000256" key="5">
    <source>
        <dbReference type="ARBA" id="ARBA00022679"/>
    </source>
</evidence>
<evidence type="ECO:0000256" key="9">
    <source>
        <dbReference type="ARBA" id="ARBA00023136"/>
    </source>
</evidence>
<feature type="transmembrane region" description="Helical" evidence="10">
    <location>
        <begin position="21"/>
        <end position="46"/>
    </location>
</feature>
<keyword evidence="8 10" id="KW-1133">Transmembrane helix</keyword>
<evidence type="ECO:0000313" key="14">
    <source>
        <dbReference type="Proteomes" id="UP001177140"/>
    </source>
</evidence>
<feature type="transmembrane region" description="Helical" evidence="10">
    <location>
        <begin position="766"/>
        <end position="787"/>
    </location>
</feature>
<feature type="domain" description="DUF2921" evidence="12">
    <location>
        <begin position="305"/>
        <end position="449"/>
    </location>
</feature>
<dbReference type="PANTHER" id="PTHR33389">
    <property type="entry name" value="FAMILY PROTEIN, PUTATIVE (DUF2921)-RELATED"/>
    <property type="match status" value="1"/>
</dbReference>
<sequence length="979" mass="109348">MATTSSSPSTQSSFRVRASSSLTLILLIIFFLSIFNISITTSYQIVPAFQNSPSIKITYSDHCNSIVPESKSNNIDLSSSEFLQLQNGYYTGGDKFLSQNLQSSFNSPKSLVFRTRDLYSTDTEGILKVEATLIFFGSRRYPTALNTTVYGGGRGGIGGGAYPHGKFRYRGGPRYRLGRNRLSFGLQGFYSQSTGKLCMVGSATTYSKEGNMLELSGVFKLNYPNNSTIMTSLITGTLESVVNTFDSVNYFEPIFVLAFSQRNYNYTLNLKEYGNGFENVVNGEELVSSLGFDSVGGICSALIRSSNGFDLEYENGCVDAGNCNVLGRSMDFMPDSMSFSGIQCSPDKKRLRLLIGFKNGTYFGYHDALIPSTTLVGEGVWDGEKNQLHVIACRILNFTDSLASASVGNCSIWLSLRFPAALSVRSRSTVVGKIWSNKTVNELDYFGRILFQSSASRMLRVQGLKYEYTTVNGTAINSCMEKKSLKDKGKKYPDGYSYDMKFDMSVKDSKGKVAWGYSVPLSVGDEFYNSLPYFHRLGFVYQGSGIFNANRSQSRLLNISYAISFTPPLGFSLAGRLSSNNMPLNRNKPYDIAAEGIYDTKTGSLCMMGCRRLWLNHQNSTISDSLDCNISISIQFPPLNSNNGETVKGSIQSTRPNTDSLHFERLELSSRAIYSTQAKESIWRMDLEITMVLISNTLACVFVGLQLYYVKKHPDVISSISIVMLVILTLGHMIPLVLNFEALFFSSRYRQHVLIGSGGWLEVNEVIVRVVTMVAFLLQFRLLQLTWSTRMSNEGQKGLWNAEKNSLCVSVPLFVIGALIALMIHWFKNQYGRAPQLHGHTLVSYQSHSILRDMRSYAGLVRDNFLLPQILLNIFSNSKDMALSPLFYFGTSIVRSLPHAYDLYRLHSYASVNPEFEIYAKHTGDFFSTAWDVIIICVSLLFAGLIYFQQRFGGRCILPQRFKQQSVYEMVPIDSSEGL</sequence>
<comment type="catalytic activity">
    <reaction evidence="1">
        <text>S-ubiquitinyl-[E2 ubiquitin-conjugating enzyme]-L-cysteine + [acceptor protein]-L-lysine = [E2 ubiquitin-conjugating enzyme]-L-cysteine + N(6)-ubiquitinyl-[acceptor protein]-L-lysine.</text>
        <dbReference type="EC" id="2.3.2.27"/>
    </reaction>
</comment>
<feature type="transmembrane region" description="Helical" evidence="10">
    <location>
        <begin position="689"/>
        <end position="710"/>
    </location>
</feature>
<evidence type="ECO:0000256" key="10">
    <source>
        <dbReference type="SAM" id="Phobius"/>
    </source>
</evidence>
<evidence type="ECO:0000259" key="12">
    <source>
        <dbReference type="Pfam" id="PF25333"/>
    </source>
</evidence>
<reference evidence="13" key="1">
    <citation type="submission" date="2022-03" db="EMBL/GenBank/DDBJ databases">
        <title>A functionally conserved STORR gene fusion in Papaver species that diverged 16.8 million years ago.</title>
        <authorList>
            <person name="Catania T."/>
        </authorList>
    </citation>
    <scope>NUCLEOTIDE SEQUENCE</scope>
    <source>
        <strain evidence="13">S-191538</strain>
    </source>
</reference>
<evidence type="ECO:0000256" key="3">
    <source>
        <dbReference type="ARBA" id="ARBA00004906"/>
    </source>
</evidence>
<evidence type="ECO:0000256" key="7">
    <source>
        <dbReference type="ARBA" id="ARBA00022786"/>
    </source>
</evidence>
<dbReference type="EC" id="2.3.2.27" evidence="4"/>
<name>A0AA41RRH1_PAPNU</name>
<dbReference type="InterPro" id="IPR057425">
    <property type="entry name" value="DUF2921_N"/>
</dbReference>
<dbReference type="AlphaFoldDB" id="A0AA41RRH1"/>
<gene>
    <name evidence="13" type="ORF">MKW94_015809</name>
</gene>
<feature type="domain" description="DUF2921" evidence="12">
    <location>
        <begin position="59"/>
        <end position="254"/>
    </location>
</feature>
<evidence type="ECO:0000259" key="11">
    <source>
        <dbReference type="Pfam" id="PF11145"/>
    </source>
</evidence>
<dbReference type="PANTHER" id="PTHR33389:SF18">
    <property type="entry name" value="OS01G0677900 PROTEIN"/>
    <property type="match status" value="1"/>
</dbReference>
<evidence type="ECO:0000256" key="4">
    <source>
        <dbReference type="ARBA" id="ARBA00012483"/>
    </source>
</evidence>
<accession>A0AA41RRH1</accession>
<keyword evidence="7" id="KW-0833">Ubl conjugation pathway</keyword>
<dbReference type="Proteomes" id="UP001177140">
    <property type="component" value="Unassembled WGS sequence"/>
</dbReference>
<keyword evidence="5" id="KW-0808">Transferase</keyword>
<feature type="transmembrane region" description="Helical" evidence="10">
    <location>
        <begin position="929"/>
        <end position="948"/>
    </location>
</feature>
<proteinExistence type="predicted"/>
<dbReference type="Pfam" id="PF25333">
    <property type="entry name" value="DUF2921_N"/>
    <property type="match status" value="3"/>
</dbReference>
<evidence type="ECO:0000313" key="13">
    <source>
        <dbReference type="EMBL" id="MCL7021385.1"/>
    </source>
</evidence>
<keyword evidence="14" id="KW-1185">Reference proteome</keyword>
<comment type="pathway">
    <text evidence="3">Protein modification; protein ubiquitination.</text>
</comment>
<evidence type="ECO:0000256" key="6">
    <source>
        <dbReference type="ARBA" id="ARBA00022692"/>
    </source>
</evidence>
<dbReference type="EMBL" id="JAJJMA010000092">
    <property type="protein sequence ID" value="MCL7021385.1"/>
    <property type="molecule type" value="Genomic_DNA"/>
</dbReference>
<keyword evidence="9 10" id="KW-0472">Membrane</keyword>